<comment type="caution">
    <text evidence="1">The sequence shown here is derived from an EMBL/GenBank/DDBJ whole genome shotgun (WGS) entry which is preliminary data.</text>
</comment>
<gene>
    <name evidence="1" type="ORF">B1813_00875</name>
</gene>
<reference evidence="1 2" key="1">
    <citation type="submission" date="2017-02" db="EMBL/GenBank/DDBJ databases">
        <title>Draft genome of Saccharomonospora sp. 154.</title>
        <authorList>
            <person name="Alonso-Carmona G.S."/>
            <person name="De La Haba R."/>
            <person name="Vera-Gargallo B."/>
            <person name="Sandoval-Trujillo A.H."/>
            <person name="Ramirez-Duran N."/>
            <person name="Ventosa A."/>
        </authorList>
    </citation>
    <scope>NUCLEOTIDE SEQUENCE [LARGE SCALE GENOMIC DNA]</scope>
    <source>
        <strain evidence="1 2">LRS4.154</strain>
    </source>
</reference>
<evidence type="ECO:0000313" key="2">
    <source>
        <dbReference type="Proteomes" id="UP000192591"/>
    </source>
</evidence>
<dbReference type="RefSeq" id="WP_081190136.1">
    <property type="nucleotide sequence ID" value="NZ_MWIH01000002.1"/>
</dbReference>
<protein>
    <submittedName>
        <fullName evidence="1">Uncharacterized protein</fullName>
    </submittedName>
</protein>
<proteinExistence type="predicted"/>
<evidence type="ECO:0000313" key="1">
    <source>
        <dbReference type="EMBL" id="OQO94690.1"/>
    </source>
</evidence>
<organism evidence="1 2">
    <name type="scientific">Saccharomonospora piscinae</name>
    <dbReference type="NCBI Taxonomy" id="687388"/>
    <lineage>
        <taxon>Bacteria</taxon>
        <taxon>Bacillati</taxon>
        <taxon>Actinomycetota</taxon>
        <taxon>Actinomycetes</taxon>
        <taxon>Pseudonocardiales</taxon>
        <taxon>Pseudonocardiaceae</taxon>
        <taxon>Saccharomonospora</taxon>
    </lineage>
</organism>
<name>A0A1V9AC80_SACPI</name>
<accession>A0A1V9AC80</accession>
<dbReference type="STRING" id="1962155.B1813_00875"/>
<dbReference type="Proteomes" id="UP000192591">
    <property type="component" value="Unassembled WGS sequence"/>
</dbReference>
<dbReference type="AlphaFoldDB" id="A0A1V9AC80"/>
<dbReference type="EMBL" id="MWIH01000002">
    <property type="protein sequence ID" value="OQO94690.1"/>
    <property type="molecule type" value="Genomic_DNA"/>
</dbReference>
<keyword evidence="2" id="KW-1185">Reference proteome</keyword>
<sequence>MPDELSRRFRALAEAAGVDVRWMPREGAGHCDLTDPLTPAWHTVVDAVRHVGDSTPKEFSHGP</sequence>